<dbReference type="Proteomes" id="UP000324639">
    <property type="component" value="Chromosome Bgt_-07"/>
</dbReference>
<feature type="non-terminal residue" evidence="1">
    <location>
        <position position="1"/>
    </location>
</feature>
<protein>
    <submittedName>
        <fullName evidence="1">Bgt-20337</fullName>
    </submittedName>
</protein>
<sequence>QLHNQRSSIDANINKDETDLIRLQPFFNAISEKKNEIEILKIALDFARNPPYRTGLIQRSSRPTSTPSLSKETIQRGNDELLSYNTIAPIVERALQNELNSKVITGFNNFWEMFLINKDRSDQNPRIWECYQSYEKVDKVITTISYKNKILIENMTEKEIWDWLDFFRDNFLNQPINRISNSPRKFQHLDIEDNGPQIGNKYCHTTTNYQIKGTTNNFQVDFLVKSIDVVNN</sequence>
<evidence type="ECO:0000313" key="2">
    <source>
        <dbReference type="Proteomes" id="UP000324639"/>
    </source>
</evidence>
<dbReference type="AlphaFoldDB" id="A0A9X9QDC4"/>
<dbReference type="EMBL" id="LR026990">
    <property type="protein sequence ID" value="VDB89060.1"/>
    <property type="molecule type" value="Genomic_DNA"/>
</dbReference>
<reference evidence="1 2" key="1">
    <citation type="submission" date="2018-08" db="EMBL/GenBank/DDBJ databases">
        <authorList>
            <person name="Muller C M."/>
        </authorList>
    </citation>
    <scope>NUCLEOTIDE SEQUENCE [LARGE SCALE GENOMIC DNA]</scope>
</reference>
<gene>
    <name evidence="1" type="ORF">BGT96224V316_LOCUS4830</name>
</gene>
<accession>A0A9X9QDC4</accession>
<keyword evidence="2" id="KW-1185">Reference proteome</keyword>
<name>A0A9X9QDC4_BLUGR</name>
<organism evidence="1 2">
    <name type="scientific">Blumeria graminis f. sp. tritici</name>
    <dbReference type="NCBI Taxonomy" id="62690"/>
    <lineage>
        <taxon>Eukaryota</taxon>
        <taxon>Fungi</taxon>
        <taxon>Dikarya</taxon>
        <taxon>Ascomycota</taxon>
        <taxon>Pezizomycotina</taxon>
        <taxon>Leotiomycetes</taxon>
        <taxon>Erysiphales</taxon>
        <taxon>Erysiphaceae</taxon>
        <taxon>Blumeria</taxon>
    </lineage>
</organism>
<evidence type="ECO:0000313" key="1">
    <source>
        <dbReference type="EMBL" id="VDB89060.1"/>
    </source>
</evidence>
<proteinExistence type="predicted"/>